<dbReference type="Proteomes" id="UP000268093">
    <property type="component" value="Unassembled WGS sequence"/>
</dbReference>
<evidence type="ECO:0000313" key="3">
    <source>
        <dbReference type="Proteomes" id="UP000268093"/>
    </source>
</evidence>
<dbReference type="GO" id="GO:0006508">
    <property type="term" value="P:proteolysis"/>
    <property type="evidence" value="ECO:0007669"/>
    <property type="project" value="InterPro"/>
</dbReference>
<dbReference type="InterPro" id="IPR029058">
    <property type="entry name" value="AB_hydrolase_fold"/>
</dbReference>
<protein>
    <recommendedName>
        <fullName evidence="1">Peptidase S9 prolyl oligopeptidase catalytic domain-containing protein</fullName>
    </recommendedName>
</protein>
<dbReference type="OrthoDB" id="416344at2759"/>
<dbReference type="Gene3D" id="3.40.50.1820">
    <property type="entry name" value="alpha/beta hydrolase"/>
    <property type="match status" value="1"/>
</dbReference>
<gene>
    <name evidence="2" type="ORF">BC936DRAFT_146286</name>
</gene>
<sequence>MTRRRAPEEKHSKRPVAQLYPDKVTRTAFPHHGAAPSSQACSTSASFVPQPTIPQVLPSLQWLRTLFGNPDDAKLYMVDSRGEDKACFGTLDIATHKFVPLGRDEKSDVCAPPADARATGLSDELPLQVIHATLRFRARRLEKLAAVAGEGGRIGSRVTVERFTRMDSGDEGARGGGVERAWWAVVKDNLEVCEIDPIPNRPTYLTPERTQGRLWLQPIFHQFCASRGYAALSVNFRGSTDFGKRHLNLGNGQWGATMHEDLLDTIQWATSQALPTSIALLSMAVAMAGTLPLPVCFFSSVLSRSFPTPLSSVQPSDAPPLDLGLLGGRRSFGG</sequence>
<organism evidence="2 3">
    <name type="scientific">Jimgerdemannia flammicorona</name>
    <dbReference type="NCBI Taxonomy" id="994334"/>
    <lineage>
        <taxon>Eukaryota</taxon>
        <taxon>Fungi</taxon>
        <taxon>Fungi incertae sedis</taxon>
        <taxon>Mucoromycota</taxon>
        <taxon>Mucoromycotina</taxon>
        <taxon>Endogonomycetes</taxon>
        <taxon>Endogonales</taxon>
        <taxon>Endogonaceae</taxon>
        <taxon>Jimgerdemannia</taxon>
    </lineage>
</organism>
<dbReference type="EMBL" id="RBNI01000512">
    <property type="protein sequence ID" value="RUP51740.1"/>
    <property type="molecule type" value="Genomic_DNA"/>
</dbReference>
<dbReference type="AlphaFoldDB" id="A0A433DLJ1"/>
<accession>A0A433DLJ1</accession>
<evidence type="ECO:0000259" key="1">
    <source>
        <dbReference type="Pfam" id="PF00326"/>
    </source>
</evidence>
<dbReference type="Pfam" id="PF00326">
    <property type="entry name" value="Peptidase_S9"/>
    <property type="match status" value="1"/>
</dbReference>
<name>A0A433DLJ1_9FUNG</name>
<dbReference type="InterPro" id="IPR001375">
    <property type="entry name" value="Peptidase_S9_cat"/>
</dbReference>
<dbReference type="SUPFAM" id="SSF53474">
    <property type="entry name" value="alpha/beta-Hydrolases"/>
    <property type="match status" value="1"/>
</dbReference>
<keyword evidence="3" id="KW-1185">Reference proteome</keyword>
<reference evidence="2 3" key="1">
    <citation type="journal article" date="2018" name="New Phytol.">
        <title>Phylogenomics of Endogonaceae and evolution of mycorrhizas within Mucoromycota.</title>
        <authorList>
            <person name="Chang Y."/>
            <person name="Desiro A."/>
            <person name="Na H."/>
            <person name="Sandor L."/>
            <person name="Lipzen A."/>
            <person name="Clum A."/>
            <person name="Barry K."/>
            <person name="Grigoriev I.V."/>
            <person name="Martin F.M."/>
            <person name="Stajich J.E."/>
            <person name="Smith M.E."/>
            <person name="Bonito G."/>
            <person name="Spatafora J.W."/>
        </authorList>
    </citation>
    <scope>NUCLEOTIDE SEQUENCE [LARGE SCALE GENOMIC DNA]</scope>
    <source>
        <strain evidence="2 3">GMNB39</strain>
    </source>
</reference>
<proteinExistence type="predicted"/>
<dbReference type="GO" id="GO:0008236">
    <property type="term" value="F:serine-type peptidase activity"/>
    <property type="evidence" value="ECO:0007669"/>
    <property type="project" value="InterPro"/>
</dbReference>
<evidence type="ECO:0000313" key="2">
    <source>
        <dbReference type="EMBL" id="RUP51740.1"/>
    </source>
</evidence>
<comment type="caution">
    <text evidence="2">The sequence shown here is derived from an EMBL/GenBank/DDBJ whole genome shotgun (WGS) entry which is preliminary data.</text>
</comment>
<feature type="domain" description="Peptidase S9 prolyl oligopeptidase catalytic" evidence="1">
    <location>
        <begin position="222"/>
        <end position="273"/>
    </location>
</feature>